<sequence length="1226" mass="134287">MAEAEEDAKRAAELEGKEETRGFLRSVEELARKQKWDEAFQVLEKRTAVPSGAPLGLFCQYGSALKDAEEAVAQSREKQQIAVGGLKPALLQRPLRLSHASAWDRKSETRQDVGCPVEGVEAGHGEYILLKNQKDVTAPVVVHFHGSGQKLEYNRGRSETAADYLQPQLAEKYRDSRGDLPVHLLVADYRGYGGEKPELFVQHGLSWPYPGVVAVHLAAMFPTLFRSMILADASEQEQRGFCSCDVGHGRSPLGRAGKRNVAQLHTVKAVWPQQELEISNLEVPYEGSESLHAAASSRQKEVVLVKDAGHNNIGQYQEYWHAMRRFALKAVEHLCAVCAKPATFKCGRCQKVWYCSRAHQAENWKVHKKTCNPGEDAVCVKVVKEGNASLIAIACHLALLALVDVHAQETQEPFACKSLLMRHFRRPAPPVQHCSLDAAVESRCLTVKRASPKCVVKVSPPVGLRGRQAQLPAVMGKVSKVCAEFCGCDVDLDAFAATLNAASEQEELKGIYISWYADSEELSAEVSSKLGQVRDRPSKVPLSSSESKHQISFFEHAKAALALVSGEASETWASFLAPGQLWSPRYASTLLPSLRRAAADARVTAVRCSRWTRQLYVESAIAAKTAEISQVDGSEADDLRRGEELVSNASKRLSGEAVTPSELPTRLTDAQQAAEMISDLRISIERRVILKAGGETLSEKELRELAMDLVTDAVTAAGLDQVIGIQSWAKETATDFAKALAQVMNGVAQYQERFEVGNPAAGAQGPRCCHKSKYYTSHSSSRNNRNEKNSHKNIKKSKSRNRSNRKTKITKTKRTKRQSLVLVVLILVLASVVSASSVITFMKLNMNITAEDYDGDDDDDDDDDDEGDEEAEKMADAVPSLGAKAALVILFMLTATASAFCERLAGLHCTAIGEKVVLAASSPNFCKYLRRGLKEPSAPGHEMEELFTTVSTSPHGAAGTEAALSPVPPRAAGEGEEPQAEVPETEALSQPKEEPGMDGAGKGSDEATAEAPMEVEADKVRVQVNGLSSSEAMHILLDYIYKGSAAVRASAASWEYKATTAQVNKEILRLARCFGFAQLHEHAARWLAKGLTTENVVDRLVTCEEFGLGLLREKITELALKPAEMMQVCSSPEITKHPRILQDLLVQVASLKKGCTEATEDAKEEKQEPKEEKPAKHDKAEREKEKHEKEKQDKAEKPDKPEKKHEKAEKPEKPSKQVPGLDMKPT</sequence>
<gene>
    <name evidence="8" type="primary">Zmynd10</name>
    <name evidence="8" type="ORF">AK812_SmicGene31990</name>
</gene>
<feature type="region of interest" description="Disordered" evidence="5">
    <location>
        <begin position="773"/>
        <end position="813"/>
    </location>
</feature>
<feature type="compositionally biased region" description="Low complexity" evidence="5">
    <location>
        <begin position="774"/>
        <end position="783"/>
    </location>
</feature>
<feature type="compositionally biased region" description="Basic and acidic residues" evidence="5">
    <location>
        <begin position="1160"/>
        <end position="1215"/>
    </location>
</feature>
<dbReference type="Proteomes" id="UP000186817">
    <property type="component" value="Unassembled WGS sequence"/>
</dbReference>
<evidence type="ECO:0000313" key="8">
    <source>
        <dbReference type="EMBL" id="OLP86867.1"/>
    </source>
</evidence>
<dbReference type="PROSITE" id="PS50865">
    <property type="entry name" value="ZF_MYND_2"/>
    <property type="match status" value="1"/>
</dbReference>
<dbReference type="InterPro" id="IPR002893">
    <property type="entry name" value="Znf_MYND"/>
</dbReference>
<feature type="compositionally biased region" description="Basic and acidic residues" evidence="5">
    <location>
        <begin position="7"/>
        <end position="20"/>
    </location>
</feature>
<feature type="region of interest" description="Disordered" evidence="5">
    <location>
        <begin position="1"/>
        <end position="20"/>
    </location>
</feature>
<dbReference type="Pfam" id="PF01753">
    <property type="entry name" value="zf-MYND"/>
    <property type="match status" value="1"/>
</dbReference>
<evidence type="ECO:0000256" key="4">
    <source>
        <dbReference type="PROSITE-ProRule" id="PRU00134"/>
    </source>
</evidence>
<dbReference type="InterPro" id="IPR029058">
    <property type="entry name" value="AB_hydrolase_fold"/>
</dbReference>
<organism evidence="8 9">
    <name type="scientific">Symbiodinium microadriaticum</name>
    <name type="common">Dinoflagellate</name>
    <name type="synonym">Zooxanthella microadriatica</name>
    <dbReference type="NCBI Taxonomy" id="2951"/>
    <lineage>
        <taxon>Eukaryota</taxon>
        <taxon>Sar</taxon>
        <taxon>Alveolata</taxon>
        <taxon>Dinophyceae</taxon>
        <taxon>Suessiales</taxon>
        <taxon>Symbiodiniaceae</taxon>
        <taxon>Symbiodinium</taxon>
    </lineage>
</organism>
<feature type="region of interest" description="Disordered" evidence="5">
    <location>
        <begin position="852"/>
        <end position="874"/>
    </location>
</feature>
<evidence type="ECO:0000256" key="2">
    <source>
        <dbReference type="ARBA" id="ARBA00022771"/>
    </source>
</evidence>
<dbReference type="EMBL" id="LSRX01000896">
    <property type="protein sequence ID" value="OLP86867.1"/>
    <property type="molecule type" value="Genomic_DNA"/>
</dbReference>
<keyword evidence="6" id="KW-0472">Membrane</keyword>
<comment type="caution">
    <text evidence="8">The sequence shown here is derived from an EMBL/GenBank/DDBJ whole genome shotgun (WGS) entry which is preliminary data.</text>
</comment>
<proteinExistence type="predicted"/>
<evidence type="ECO:0000313" key="9">
    <source>
        <dbReference type="Proteomes" id="UP000186817"/>
    </source>
</evidence>
<dbReference type="AlphaFoldDB" id="A0A1Q9CVD0"/>
<keyword evidence="6" id="KW-1133">Transmembrane helix</keyword>
<evidence type="ECO:0000256" key="1">
    <source>
        <dbReference type="ARBA" id="ARBA00022723"/>
    </source>
</evidence>
<name>A0A1Q9CVD0_SYMMI</name>
<dbReference type="OrthoDB" id="427821at2759"/>
<protein>
    <submittedName>
        <fullName evidence="8">Zinc finger MYND domain-containing protein 10</fullName>
    </submittedName>
</protein>
<accession>A0A1Q9CVD0</accession>
<keyword evidence="2 4" id="KW-0863">Zinc-finger</keyword>
<dbReference type="Gene3D" id="3.30.710.10">
    <property type="entry name" value="Potassium Channel Kv1.1, Chain A"/>
    <property type="match status" value="1"/>
</dbReference>
<feature type="region of interest" description="Disordered" evidence="5">
    <location>
        <begin position="1158"/>
        <end position="1226"/>
    </location>
</feature>
<evidence type="ECO:0000256" key="6">
    <source>
        <dbReference type="SAM" id="Phobius"/>
    </source>
</evidence>
<dbReference type="SUPFAM" id="SSF53474">
    <property type="entry name" value="alpha/beta-Hydrolases"/>
    <property type="match status" value="1"/>
</dbReference>
<feature type="compositionally biased region" description="Acidic residues" evidence="5">
    <location>
        <begin position="852"/>
        <end position="871"/>
    </location>
</feature>
<feature type="domain" description="MYND-type" evidence="7">
    <location>
        <begin position="335"/>
        <end position="371"/>
    </location>
</feature>
<feature type="compositionally biased region" description="Basic residues" evidence="5">
    <location>
        <begin position="791"/>
        <end position="813"/>
    </location>
</feature>
<evidence type="ECO:0000256" key="3">
    <source>
        <dbReference type="ARBA" id="ARBA00022833"/>
    </source>
</evidence>
<feature type="transmembrane region" description="Helical" evidence="6">
    <location>
        <begin position="820"/>
        <end position="841"/>
    </location>
</feature>
<feature type="transmembrane region" description="Helical" evidence="6">
    <location>
        <begin position="881"/>
        <end position="900"/>
    </location>
</feature>
<keyword evidence="1" id="KW-0479">Metal-binding</keyword>
<keyword evidence="3" id="KW-0862">Zinc</keyword>
<dbReference type="Gene3D" id="6.10.140.2220">
    <property type="match status" value="1"/>
</dbReference>
<evidence type="ECO:0000256" key="5">
    <source>
        <dbReference type="SAM" id="MobiDB-lite"/>
    </source>
</evidence>
<dbReference type="SUPFAM" id="SSF144232">
    <property type="entry name" value="HIT/MYND zinc finger-like"/>
    <property type="match status" value="1"/>
</dbReference>
<feature type="region of interest" description="Disordered" evidence="5">
    <location>
        <begin position="952"/>
        <end position="1014"/>
    </location>
</feature>
<dbReference type="GO" id="GO:0008270">
    <property type="term" value="F:zinc ion binding"/>
    <property type="evidence" value="ECO:0007669"/>
    <property type="project" value="UniProtKB-KW"/>
</dbReference>
<dbReference type="InterPro" id="IPR011333">
    <property type="entry name" value="SKP1/BTB/POZ_sf"/>
</dbReference>
<keyword evidence="6" id="KW-0812">Transmembrane</keyword>
<evidence type="ECO:0000259" key="7">
    <source>
        <dbReference type="PROSITE" id="PS50865"/>
    </source>
</evidence>
<reference evidence="8 9" key="1">
    <citation type="submission" date="2016-02" db="EMBL/GenBank/DDBJ databases">
        <title>Genome analysis of coral dinoflagellate symbionts highlights evolutionary adaptations to a symbiotic lifestyle.</title>
        <authorList>
            <person name="Aranda M."/>
            <person name="Li Y."/>
            <person name="Liew Y.J."/>
            <person name="Baumgarten S."/>
            <person name="Simakov O."/>
            <person name="Wilson M."/>
            <person name="Piel J."/>
            <person name="Ashoor H."/>
            <person name="Bougouffa S."/>
            <person name="Bajic V.B."/>
            <person name="Ryu T."/>
            <person name="Ravasi T."/>
            <person name="Bayer T."/>
            <person name="Micklem G."/>
            <person name="Kim H."/>
            <person name="Bhak J."/>
            <person name="Lajeunesse T.C."/>
            <person name="Voolstra C.R."/>
        </authorList>
    </citation>
    <scope>NUCLEOTIDE SEQUENCE [LARGE SCALE GENOMIC DNA]</scope>
    <source>
        <strain evidence="8 9">CCMP2467</strain>
    </source>
</reference>
<keyword evidence="9" id="KW-1185">Reference proteome</keyword>